<reference evidence="3" key="1">
    <citation type="journal article" date="2019" name="Int. J. Syst. Evol. Microbiol.">
        <title>The Global Catalogue of Microorganisms (GCM) 10K type strain sequencing project: providing services to taxonomists for standard genome sequencing and annotation.</title>
        <authorList>
            <consortium name="The Broad Institute Genomics Platform"/>
            <consortium name="The Broad Institute Genome Sequencing Center for Infectious Disease"/>
            <person name="Wu L."/>
            <person name="Ma J."/>
        </authorList>
    </citation>
    <scope>NUCLEOTIDE SEQUENCE [LARGE SCALE GENOMIC DNA]</scope>
    <source>
        <strain evidence="3">CCM 8951</strain>
    </source>
</reference>
<name>A0ABW4DM15_9LACO</name>
<proteinExistence type="predicted"/>
<organism evidence="2 3">
    <name type="scientific">Lapidilactobacillus mulanensis</name>
    <dbReference type="NCBI Taxonomy" id="2485999"/>
    <lineage>
        <taxon>Bacteria</taxon>
        <taxon>Bacillati</taxon>
        <taxon>Bacillota</taxon>
        <taxon>Bacilli</taxon>
        <taxon>Lactobacillales</taxon>
        <taxon>Lactobacillaceae</taxon>
        <taxon>Lapidilactobacillus</taxon>
    </lineage>
</organism>
<dbReference type="EMBL" id="JBHTOF010000020">
    <property type="protein sequence ID" value="MFD1464933.1"/>
    <property type="molecule type" value="Genomic_DNA"/>
</dbReference>
<feature type="compositionally biased region" description="Acidic residues" evidence="1">
    <location>
        <begin position="253"/>
        <end position="268"/>
    </location>
</feature>
<feature type="region of interest" description="Disordered" evidence="1">
    <location>
        <begin position="134"/>
        <end position="338"/>
    </location>
</feature>
<evidence type="ECO:0008006" key="4">
    <source>
        <dbReference type="Google" id="ProtNLM"/>
    </source>
</evidence>
<protein>
    <recommendedName>
        <fullName evidence="4">HTH merR-type domain-containing protein</fullName>
    </recommendedName>
</protein>
<evidence type="ECO:0000313" key="2">
    <source>
        <dbReference type="EMBL" id="MFD1464933.1"/>
    </source>
</evidence>
<dbReference type="RefSeq" id="WP_125576192.1">
    <property type="nucleotide sequence ID" value="NZ_JBHTOF010000020.1"/>
</dbReference>
<comment type="caution">
    <text evidence="2">The sequence shown here is derived from an EMBL/GenBank/DDBJ whole genome shotgun (WGS) entry which is preliminary data.</text>
</comment>
<gene>
    <name evidence="2" type="ORF">ACFQ4L_02350</name>
</gene>
<dbReference type="SUPFAM" id="SSF46955">
    <property type="entry name" value="Putative DNA-binding domain"/>
    <property type="match status" value="1"/>
</dbReference>
<feature type="compositionally biased region" description="Acidic residues" evidence="1">
    <location>
        <begin position="212"/>
        <end position="239"/>
    </location>
</feature>
<accession>A0ABW4DM15</accession>
<dbReference type="InterPro" id="IPR009061">
    <property type="entry name" value="DNA-bd_dom_put_sf"/>
</dbReference>
<sequence length="338" mass="37638">MDTDTQYTPSQLAEKLHISVPTLRKYSLLIEEAANDPHYFPRNHQNVRAYSEQNLTDIQNLVEYSKEHNLTLQKAAVKIFSDHKPSSTTNLDPQTDQVPVPELVDQMNQLQGVLSKVQAQIGQLFARIDQLEQGENTEAASVDPELIPVEERDDSEADQQTKPEVISDEAAEDAEIEDSDEVDQADEIEGDTFDSESEQDSEEVDSEKVDEIESDAPETGDDEIVENSEAAETESETPVDSENTTSAEKADADNDAEEPVASESEPVESESALKFTEPTVGNDSASTAEETHHLVFEDEKVADSDEKESETVTVDSEETDSEKPDDKKRSWWKKMLSK</sequence>
<feature type="compositionally biased region" description="Basic and acidic residues" evidence="1">
    <location>
        <begin position="289"/>
        <end position="304"/>
    </location>
</feature>
<feature type="compositionally biased region" description="Acidic residues" evidence="1">
    <location>
        <begin position="166"/>
        <end position="205"/>
    </location>
</feature>
<keyword evidence="3" id="KW-1185">Reference proteome</keyword>
<dbReference type="Proteomes" id="UP001597244">
    <property type="component" value="Unassembled WGS sequence"/>
</dbReference>
<evidence type="ECO:0000256" key="1">
    <source>
        <dbReference type="SAM" id="MobiDB-lite"/>
    </source>
</evidence>
<feature type="compositionally biased region" description="Polar residues" evidence="1">
    <location>
        <begin position="279"/>
        <end position="288"/>
    </location>
</feature>
<dbReference type="Gene3D" id="1.10.1660.10">
    <property type="match status" value="1"/>
</dbReference>
<evidence type="ECO:0000313" key="3">
    <source>
        <dbReference type="Proteomes" id="UP001597244"/>
    </source>
</evidence>